<dbReference type="EMBL" id="FOGF01000026">
    <property type="protein sequence ID" value="SER21294.1"/>
    <property type="molecule type" value="Genomic_DNA"/>
</dbReference>
<dbReference type="PANTHER" id="PTHR43738:SF1">
    <property type="entry name" value="HEMIN TRANSPORT SYSTEM PERMEASE PROTEIN HRTB-RELATED"/>
    <property type="match status" value="1"/>
</dbReference>
<keyword evidence="6" id="KW-1003">Cell membrane</keyword>
<accession>A0A1H9MC87</accession>
<evidence type="ECO:0000256" key="11">
    <source>
        <dbReference type="SAM" id="Phobius"/>
    </source>
</evidence>
<keyword evidence="9 11" id="KW-0472">Membrane</keyword>
<dbReference type="Proteomes" id="UP000198556">
    <property type="component" value="Unassembled WGS sequence"/>
</dbReference>
<keyword evidence="8 11" id="KW-1133">Transmembrane helix</keyword>
<dbReference type="Pfam" id="PF02687">
    <property type="entry name" value="FtsX"/>
    <property type="match status" value="1"/>
</dbReference>
<dbReference type="InterPro" id="IPR003838">
    <property type="entry name" value="ABC3_permease_C"/>
</dbReference>
<evidence type="ECO:0000313" key="14">
    <source>
        <dbReference type="Proteomes" id="UP000198556"/>
    </source>
</evidence>
<feature type="domain" description="ABC3 transporter permease C-terminal" evidence="12">
    <location>
        <begin position="251"/>
        <end position="362"/>
    </location>
</feature>
<keyword evidence="5" id="KW-0813">Transport</keyword>
<comment type="function">
    <text evidence="10">Part of the ABC transporter complex hrt involved in hemin import. Responsible for the translocation of the substrate across the membrane.</text>
</comment>
<dbReference type="InterPro" id="IPR051125">
    <property type="entry name" value="ABC-4/HrtB_transporter"/>
</dbReference>
<evidence type="ECO:0000256" key="4">
    <source>
        <dbReference type="ARBA" id="ARBA00016962"/>
    </source>
</evidence>
<evidence type="ECO:0000256" key="6">
    <source>
        <dbReference type="ARBA" id="ARBA00022475"/>
    </source>
</evidence>
<comment type="subcellular location">
    <subcellularLocation>
        <location evidence="1">Cell membrane</location>
        <topology evidence="1">Multi-pass membrane protein</topology>
    </subcellularLocation>
</comment>
<name>A0A1H9MC87_9LACT</name>
<feature type="transmembrane region" description="Helical" evidence="11">
    <location>
        <begin position="295"/>
        <end position="318"/>
    </location>
</feature>
<feature type="transmembrane region" description="Helical" evidence="11">
    <location>
        <begin position="330"/>
        <end position="352"/>
    </location>
</feature>
<reference evidence="13 14" key="1">
    <citation type="submission" date="2016-10" db="EMBL/GenBank/DDBJ databases">
        <authorList>
            <person name="de Groot N.N."/>
        </authorList>
    </citation>
    <scope>NUCLEOTIDE SEQUENCE [LARGE SCALE GENOMIC DNA]</scope>
    <source>
        <strain evidence="13 14">DSM 15827</strain>
    </source>
</reference>
<evidence type="ECO:0000256" key="2">
    <source>
        <dbReference type="ARBA" id="ARBA00008697"/>
    </source>
</evidence>
<proteinExistence type="inferred from homology"/>
<protein>
    <recommendedName>
        <fullName evidence="4">Putative hemin transport system permease protein HrtB</fullName>
    </recommendedName>
</protein>
<evidence type="ECO:0000256" key="9">
    <source>
        <dbReference type="ARBA" id="ARBA00023136"/>
    </source>
</evidence>
<dbReference type="AlphaFoldDB" id="A0A1H9MC87"/>
<organism evidence="13 14">
    <name type="scientific">Granulicatella balaenopterae</name>
    <dbReference type="NCBI Taxonomy" id="137733"/>
    <lineage>
        <taxon>Bacteria</taxon>
        <taxon>Bacillati</taxon>
        <taxon>Bacillota</taxon>
        <taxon>Bacilli</taxon>
        <taxon>Lactobacillales</taxon>
        <taxon>Carnobacteriaceae</taxon>
        <taxon>Granulicatella</taxon>
    </lineage>
</organism>
<evidence type="ECO:0000256" key="10">
    <source>
        <dbReference type="ARBA" id="ARBA00024973"/>
    </source>
</evidence>
<evidence type="ECO:0000256" key="8">
    <source>
        <dbReference type="ARBA" id="ARBA00022989"/>
    </source>
</evidence>
<evidence type="ECO:0000259" key="12">
    <source>
        <dbReference type="Pfam" id="PF02687"/>
    </source>
</evidence>
<sequence length="367" mass="40525">MFLALKEIKKERKKFSLMMMLVALISFLVFFLLGLAYGLAESNKTAIDQWKAKGILMSEEANGNIYASTVNYKTYLEYDELTAAPINVSRTVAYLKSDSVARKRMNVVFMGIDFSSILAPQLVAGTYPSNLNELVISQSLEKEQHISLGDTLLISHSGLEYSVVGIASSAKLSTQPVIYTSLEMASPQMLVREELQSALFINKEHPPTTISAIVFQEMPEEVKGEYNQLITIDAFIEALPGYLAQKLTFGMMISFLIGIAVIVLSIFMYIITIGKKEIYGIMKIQGISNSYISQSVILETFFVTVVGLVVGMIVAIVSGRLMPMSIPFEISIALYSLSAILIILMSILGAIFSVRSIMKIDPLDALR</sequence>
<dbReference type="GO" id="GO:0005886">
    <property type="term" value="C:plasma membrane"/>
    <property type="evidence" value="ECO:0007669"/>
    <property type="project" value="UniProtKB-SubCell"/>
</dbReference>
<comment type="similarity">
    <text evidence="2">Belongs to the ABC-4 integral membrane protein family. HrtB subfamily.</text>
</comment>
<evidence type="ECO:0000256" key="7">
    <source>
        <dbReference type="ARBA" id="ARBA00022692"/>
    </source>
</evidence>
<keyword evidence="14" id="KW-1185">Reference proteome</keyword>
<comment type="subunit">
    <text evidence="3">The complex is composed of two ATP-binding proteins (HrtA), two transmembrane proteins (HrtB) and a solute-binding protein.</text>
</comment>
<keyword evidence="7 11" id="KW-0812">Transmembrane</keyword>
<dbReference type="RefSeq" id="WP_089746985.1">
    <property type="nucleotide sequence ID" value="NZ_FOGF01000026.1"/>
</dbReference>
<dbReference type="PANTHER" id="PTHR43738">
    <property type="entry name" value="ABC TRANSPORTER, MEMBRANE PROTEIN"/>
    <property type="match status" value="1"/>
</dbReference>
<gene>
    <name evidence="13" type="ORF">SAMN05421767_1264</name>
</gene>
<evidence type="ECO:0000256" key="5">
    <source>
        <dbReference type="ARBA" id="ARBA00022448"/>
    </source>
</evidence>
<evidence type="ECO:0000256" key="1">
    <source>
        <dbReference type="ARBA" id="ARBA00004651"/>
    </source>
</evidence>
<dbReference type="STRING" id="137733.SAMN05421767_1264"/>
<evidence type="ECO:0000256" key="3">
    <source>
        <dbReference type="ARBA" id="ARBA00011131"/>
    </source>
</evidence>
<evidence type="ECO:0000313" key="13">
    <source>
        <dbReference type="EMBL" id="SER21294.1"/>
    </source>
</evidence>
<feature type="transmembrane region" description="Helical" evidence="11">
    <location>
        <begin position="249"/>
        <end position="274"/>
    </location>
</feature>
<dbReference type="OrthoDB" id="384327at2"/>